<dbReference type="AlphaFoldDB" id="A0AAV5V8D4"/>
<name>A0AAV5V8D4_9BILA</name>
<organism evidence="1 2">
    <name type="scientific">Pristionchus fissidentatus</name>
    <dbReference type="NCBI Taxonomy" id="1538716"/>
    <lineage>
        <taxon>Eukaryota</taxon>
        <taxon>Metazoa</taxon>
        <taxon>Ecdysozoa</taxon>
        <taxon>Nematoda</taxon>
        <taxon>Chromadorea</taxon>
        <taxon>Rhabditida</taxon>
        <taxon>Rhabditina</taxon>
        <taxon>Diplogasteromorpha</taxon>
        <taxon>Diplogasteroidea</taxon>
        <taxon>Neodiplogasteridae</taxon>
        <taxon>Pristionchus</taxon>
    </lineage>
</organism>
<dbReference type="Proteomes" id="UP001432322">
    <property type="component" value="Unassembled WGS sequence"/>
</dbReference>
<reference evidence="1" key="1">
    <citation type="submission" date="2023-10" db="EMBL/GenBank/DDBJ databases">
        <title>Genome assembly of Pristionchus species.</title>
        <authorList>
            <person name="Yoshida K."/>
            <person name="Sommer R.J."/>
        </authorList>
    </citation>
    <scope>NUCLEOTIDE SEQUENCE</scope>
    <source>
        <strain evidence="1">RS5133</strain>
    </source>
</reference>
<sequence>QMMRSHSPQCTACLSPYRHRNLHSDSSEQRLSPFETECLPRLWRETMLKNPLFCEHVVHSWMTRLAKRRALHKTTSSRSPDPSTDADFVSREGGRLCLFLNALAEGIEQKEQVFDKRDILISFAGSQGWLTGWGPRWWGRRKESMGALMLLSESLVEQFIVQLDMEDVHQRELFLIVWKHFILSLVSSLQQVLRKRSRSCLSLSTESCSSSQSETSSQT</sequence>
<dbReference type="EMBL" id="BTSY01000002">
    <property type="protein sequence ID" value="GMT14991.1"/>
    <property type="molecule type" value="Genomic_DNA"/>
</dbReference>
<feature type="non-terminal residue" evidence="1">
    <location>
        <position position="1"/>
    </location>
</feature>
<accession>A0AAV5V8D4</accession>
<evidence type="ECO:0000313" key="2">
    <source>
        <dbReference type="Proteomes" id="UP001432322"/>
    </source>
</evidence>
<protein>
    <submittedName>
        <fullName evidence="1">Uncharacterized protein</fullName>
    </submittedName>
</protein>
<evidence type="ECO:0000313" key="1">
    <source>
        <dbReference type="EMBL" id="GMT14991.1"/>
    </source>
</evidence>
<gene>
    <name evidence="1" type="ORF">PFISCL1PPCAC_6288</name>
</gene>
<proteinExistence type="predicted"/>
<comment type="caution">
    <text evidence="1">The sequence shown here is derived from an EMBL/GenBank/DDBJ whole genome shotgun (WGS) entry which is preliminary data.</text>
</comment>
<keyword evidence="2" id="KW-1185">Reference proteome</keyword>